<evidence type="ECO:0000259" key="1">
    <source>
        <dbReference type="Pfam" id="PF07992"/>
    </source>
</evidence>
<dbReference type="GO" id="GO:0003955">
    <property type="term" value="F:NAD(P)H dehydrogenase (quinone) activity"/>
    <property type="evidence" value="ECO:0007669"/>
    <property type="project" value="TreeGrafter"/>
</dbReference>
<dbReference type="GO" id="GO:0050660">
    <property type="term" value="F:flavin adenine dinucleotide binding"/>
    <property type="evidence" value="ECO:0007669"/>
    <property type="project" value="TreeGrafter"/>
</dbReference>
<organism evidence="2">
    <name type="scientific">freshwater metagenome</name>
    <dbReference type="NCBI Taxonomy" id="449393"/>
    <lineage>
        <taxon>unclassified sequences</taxon>
        <taxon>metagenomes</taxon>
        <taxon>ecological metagenomes</taxon>
    </lineage>
</organism>
<dbReference type="PANTHER" id="PTHR43014">
    <property type="entry name" value="MERCURIC REDUCTASE"/>
    <property type="match status" value="1"/>
</dbReference>
<accession>A0A6J6FIT7</accession>
<feature type="domain" description="FAD/NAD(P)-binding" evidence="1">
    <location>
        <begin position="4"/>
        <end position="57"/>
    </location>
</feature>
<dbReference type="InterPro" id="IPR023753">
    <property type="entry name" value="FAD/NAD-binding_dom"/>
</dbReference>
<reference evidence="2" key="1">
    <citation type="submission" date="2020-05" db="EMBL/GenBank/DDBJ databases">
        <authorList>
            <person name="Chiriac C."/>
            <person name="Salcher M."/>
            <person name="Ghai R."/>
            <person name="Kavagutti S V."/>
        </authorList>
    </citation>
    <scope>NUCLEOTIDE SEQUENCE</scope>
</reference>
<dbReference type="SUPFAM" id="SSF51905">
    <property type="entry name" value="FAD/NAD(P)-binding domain"/>
    <property type="match status" value="1"/>
</dbReference>
<dbReference type="Gene3D" id="3.50.50.60">
    <property type="entry name" value="FAD/NAD(P)-binding domain"/>
    <property type="match status" value="1"/>
</dbReference>
<protein>
    <submittedName>
        <fullName evidence="2">Unannotated protein</fullName>
    </submittedName>
</protein>
<proteinExistence type="predicted"/>
<evidence type="ECO:0000313" key="2">
    <source>
        <dbReference type="EMBL" id="CAB4588327.1"/>
    </source>
</evidence>
<dbReference type="PANTHER" id="PTHR43014:SF1">
    <property type="entry name" value="NAD(P)H DEHYDROGENASE (QUINONE)"/>
    <property type="match status" value="1"/>
</dbReference>
<name>A0A6J6FIT7_9ZZZZ</name>
<dbReference type="PRINTS" id="PR00411">
    <property type="entry name" value="PNDRDTASEI"/>
</dbReference>
<dbReference type="AlphaFoldDB" id="A0A6J6FIT7"/>
<gene>
    <name evidence="2" type="ORF">UFOPK1711_01681</name>
</gene>
<dbReference type="InterPro" id="IPR036188">
    <property type="entry name" value="FAD/NAD-bd_sf"/>
</dbReference>
<sequence>MAKRFVIIGGGPAGNTAATYAARFGAEVTMIEKDLVGGAAHLRDCIPSKAMIATGGALGTINDA</sequence>
<dbReference type="EMBL" id="CAEZTR010000144">
    <property type="protein sequence ID" value="CAB4588327.1"/>
    <property type="molecule type" value="Genomic_DNA"/>
</dbReference>
<dbReference type="Pfam" id="PF07992">
    <property type="entry name" value="Pyr_redox_2"/>
    <property type="match status" value="1"/>
</dbReference>